<evidence type="ECO:0000313" key="4">
    <source>
        <dbReference type="Proteomes" id="UP000736164"/>
    </source>
</evidence>
<dbReference type="SMART" id="SM01269">
    <property type="entry name" value="Lipid_DES"/>
    <property type="match status" value="1"/>
</dbReference>
<dbReference type="AlphaFoldDB" id="A0A8J7TBJ3"/>
<reference evidence="3" key="1">
    <citation type="journal article" date="2021" name="Cell">
        <title>Tracing the genetic footprints of vertebrate landing in non-teleost ray-finned fishes.</title>
        <authorList>
            <person name="Bi X."/>
            <person name="Wang K."/>
            <person name="Yang L."/>
            <person name="Pan H."/>
            <person name="Jiang H."/>
            <person name="Wei Q."/>
            <person name="Fang M."/>
            <person name="Yu H."/>
            <person name="Zhu C."/>
            <person name="Cai Y."/>
            <person name="He Y."/>
            <person name="Gan X."/>
            <person name="Zeng H."/>
            <person name="Yu D."/>
            <person name="Zhu Y."/>
            <person name="Jiang H."/>
            <person name="Qiu Q."/>
            <person name="Yang H."/>
            <person name="Zhang Y.E."/>
            <person name="Wang W."/>
            <person name="Zhu M."/>
            <person name="He S."/>
            <person name="Zhang G."/>
        </authorList>
    </citation>
    <scope>NUCLEOTIDE SEQUENCE</scope>
    <source>
        <strain evidence="3">Allg_001</strain>
    </source>
</reference>
<feature type="non-terminal residue" evidence="3">
    <location>
        <position position="1"/>
    </location>
</feature>
<dbReference type="EMBL" id="JAAWVO010036842">
    <property type="protein sequence ID" value="MBN3317828.1"/>
    <property type="molecule type" value="Genomic_DNA"/>
</dbReference>
<name>A0A8J7TBJ3_ATRSP</name>
<accession>A0A8J7TBJ3</accession>
<proteinExistence type="predicted"/>
<feature type="region of interest" description="Disordered" evidence="1">
    <location>
        <begin position="71"/>
        <end position="99"/>
    </location>
</feature>
<sequence>MGNRVARDDYEWVYTDQPHADRRKEILGEPRRTSRGVICSAENPVVSLFSLLSWLNRAQVSRRPVWAEAGCTDAGDPRPHLVPQAGEETVSSDRDRGRGLGPFQVPSCCYALKVTIRNHSPRVFPHISELYPGRSRAGLGGSRSGLNT</sequence>
<evidence type="ECO:0000313" key="3">
    <source>
        <dbReference type="EMBL" id="MBN3317828.1"/>
    </source>
</evidence>
<feature type="non-terminal residue" evidence="3">
    <location>
        <position position="148"/>
    </location>
</feature>
<evidence type="ECO:0000259" key="2">
    <source>
        <dbReference type="SMART" id="SM01269"/>
    </source>
</evidence>
<protein>
    <submittedName>
        <fullName evidence="3">DEGS1 desaturase</fullName>
    </submittedName>
</protein>
<dbReference type="Proteomes" id="UP000736164">
    <property type="component" value="Unassembled WGS sequence"/>
</dbReference>
<organism evidence="3 4">
    <name type="scientific">Atractosteus spatula</name>
    <name type="common">Alligator gar</name>
    <name type="synonym">Lepisosteus spatula</name>
    <dbReference type="NCBI Taxonomy" id="7917"/>
    <lineage>
        <taxon>Eukaryota</taxon>
        <taxon>Metazoa</taxon>
        <taxon>Chordata</taxon>
        <taxon>Craniata</taxon>
        <taxon>Vertebrata</taxon>
        <taxon>Euteleostomi</taxon>
        <taxon>Actinopterygii</taxon>
        <taxon>Neopterygii</taxon>
        <taxon>Holostei</taxon>
        <taxon>Semionotiformes</taxon>
        <taxon>Lepisosteidae</taxon>
        <taxon>Atractosteus</taxon>
    </lineage>
</organism>
<comment type="caution">
    <text evidence="3">The sequence shown here is derived from an EMBL/GenBank/DDBJ whole genome shotgun (WGS) entry which is preliminary data.</text>
</comment>
<feature type="domain" description="Sphingolipid delta4-desaturase N-terminal" evidence="2">
    <location>
        <begin position="5"/>
        <end position="33"/>
    </location>
</feature>
<keyword evidence="4" id="KW-1185">Reference proteome</keyword>
<gene>
    <name evidence="3" type="primary">Degs1_1</name>
    <name evidence="3" type="ORF">GTO95_0007765</name>
</gene>
<evidence type="ECO:0000256" key="1">
    <source>
        <dbReference type="SAM" id="MobiDB-lite"/>
    </source>
</evidence>
<dbReference type="Pfam" id="PF08557">
    <property type="entry name" value="Lipid_DES"/>
    <property type="match status" value="1"/>
</dbReference>
<dbReference type="InterPro" id="IPR013866">
    <property type="entry name" value="Sphingolipid_d4-desaturase_N"/>
</dbReference>